<evidence type="ECO:0000313" key="4">
    <source>
        <dbReference type="Proteomes" id="UP000241614"/>
    </source>
</evidence>
<feature type="domain" description="Protein CR006 P-loop" evidence="2">
    <location>
        <begin position="10"/>
        <end position="712"/>
    </location>
</feature>
<dbReference type="AlphaFoldDB" id="A0A2T4XU09"/>
<evidence type="ECO:0000259" key="2">
    <source>
        <dbReference type="Pfam" id="PF13166"/>
    </source>
</evidence>
<feature type="region of interest" description="Disordered" evidence="1">
    <location>
        <begin position="93"/>
        <end position="114"/>
    </location>
</feature>
<dbReference type="Pfam" id="PF13166">
    <property type="entry name" value="AAA_13"/>
    <property type="match status" value="1"/>
</dbReference>
<organism evidence="3 4">
    <name type="scientific">Enterobacter cloacae</name>
    <dbReference type="NCBI Taxonomy" id="550"/>
    <lineage>
        <taxon>Bacteria</taxon>
        <taxon>Pseudomonadati</taxon>
        <taxon>Pseudomonadota</taxon>
        <taxon>Gammaproteobacteria</taxon>
        <taxon>Enterobacterales</taxon>
        <taxon>Enterobacteriaceae</taxon>
        <taxon>Enterobacter</taxon>
        <taxon>Enterobacter cloacae complex</taxon>
    </lineage>
</organism>
<dbReference type="PANTHER" id="PTHR32114:SF2">
    <property type="entry name" value="ABC TRANSPORTER ABCH.3"/>
    <property type="match status" value="1"/>
</dbReference>
<evidence type="ECO:0000256" key="1">
    <source>
        <dbReference type="SAM" id="MobiDB-lite"/>
    </source>
</evidence>
<sequence length="736" mass="84234">MAQLRIRGVRSYAPDRDICFDLSSKVTLIYGQNGSGKSTVSGYFYDRQADKYRHCTFESPHVSHFQVFNQEYIDSKFTRSDYQPGIFTLSEANQESQDKINSNNKESAKLSARTDKLNEEIAEKEGMKETVTDSCAKDIFNRTVNDRKILSDFLDGAKIKRSFYERMVATPLSEVSTTAEALADKWRMLSQSEGTLVAEIHIPPTTVLTEDTLTLMQEPVMPASSTQFSALIQKIGNADWVRQGQQYIHDDICPFCQQSLDVTAFSRELIQMFDESYQTSLGALSQAAERLAQDCDALAELERRVTTHAFVDEDSQILSLVKTVNKGFRILLQQLLTKIKEPSRQVQPENVQDPLVQFRKEVDVLNIRVRENNRLAENFSQEKQNLYTEVMAHLRGICEEFFAGRDRQLGELQNEIDTRLREVGALAASKKTLDDETNRLTGQLSDIQPTINSINANLRLLGITGFEIICHDAEMKLYRLRRGSEPEKAEVFKSLSEGEKTMVAFLYFIESCSGSLTPETIHPENKLIVIDDPISSLSHNYIYEVAALIKRKIIKAAAARHVVILTHNMFFFQEMLLNSGRLQDGRKAPANWSLFRIIKSDYSSCETLSMHEMLNEYQALWQTLKDVRDAKTQPVVLFNTMRNILEYYFSFSCKNEKLKEALESLATEHSDAGEYDSFYRAINRHSHSDGRNLFSTGVIDKERYLNMFRKVFIHTDDHEHYLAMMGESEERPETEA</sequence>
<name>A0A2T4XU09_ENTCL</name>
<dbReference type="SUPFAM" id="SSF52540">
    <property type="entry name" value="P-loop containing nucleoside triphosphate hydrolases"/>
    <property type="match status" value="1"/>
</dbReference>
<dbReference type="PANTHER" id="PTHR32114">
    <property type="entry name" value="ABC TRANSPORTER ABCH.3"/>
    <property type="match status" value="1"/>
</dbReference>
<dbReference type="OrthoDB" id="9795565at2"/>
<dbReference type="InterPro" id="IPR026866">
    <property type="entry name" value="CR006_AAA"/>
</dbReference>
<proteinExistence type="predicted"/>
<accession>A0A2T4XU09</accession>
<feature type="compositionally biased region" description="Polar residues" evidence="1">
    <location>
        <begin position="93"/>
        <end position="105"/>
    </location>
</feature>
<comment type="caution">
    <text evidence="3">The sequence shown here is derived from an EMBL/GenBank/DDBJ whole genome shotgun (WGS) entry which is preliminary data.</text>
</comment>
<protein>
    <recommendedName>
        <fullName evidence="2">Protein CR006 P-loop domain-containing protein</fullName>
    </recommendedName>
</protein>
<dbReference type="Proteomes" id="UP000241614">
    <property type="component" value="Unassembled WGS sequence"/>
</dbReference>
<dbReference type="RefSeq" id="WP_108091226.1">
    <property type="nucleotide sequence ID" value="NZ_PZPP01000023.1"/>
</dbReference>
<dbReference type="InterPro" id="IPR027417">
    <property type="entry name" value="P-loop_NTPase"/>
</dbReference>
<dbReference type="Gene3D" id="3.40.50.300">
    <property type="entry name" value="P-loop containing nucleotide triphosphate hydrolases"/>
    <property type="match status" value="2"/>
</dbReference>
<reference evidence="3 4" key="1">
    <citation type="submission" date="2018-04" db="EMBL/GenBank/DDBJ databases">
        <title>Genome sequencing reveals highly heavy metal resistance and biotechnology application of the novel Enterobacter cloacae amazonensis isolated from wastewater river in Manaus - Amazonas.</title>
        <authorList>
            <person name="Astolfi M.C.T."/>
            <person name="Carvalho E.B.D.S."/>
            <person name="Lacerda L.B."/>
            <person name="Pinto M.V."/>
            <person name="Nogueira V.B."/>
            <person name="Barros A.M."/>
            <person name="Astolfi-Filho S."/>
        </authorList>
    </citation>
    <scope>NUCLEOTIDE SEQUENCE [LARGE SCALE GENOMIC DNA]</scope>
    <source>
        <strain evidence="4">amazonensis</strain>
    </source>
</reference>
<evidence type="ECO:0000313" key="3">
    <source>
        <dbReference type="EMBL" id="PTM33423.1"/>
    </source>
</evidence>
<gene>
    <name evidence="3" type="ORF">DA103_23010</name>
</gene>
<dbReference type="EMBL" id="PZPP01000023">
    <property type="protein sequence ID" value="PTM33423.1"/>
    <property type="molecule type" value="Genomic_DNA"/>
</dbReference>